<proteinExistence type="predicted"/>
<gene>
    <name evidence="1" type="ORF">CA839_06645</name>
</gene>
<organism evidence="1 2">
    <name type="scientific">Fusobacterium nucleatum subsp. polymorphum</name>
    <name type="common">Fusobacterium polymorphum</name>
    <dbReference type="NCBI Taxonomy" id="76857"/>
    <lineage>
        <taxon>Bacteria</taxon>
        <taxon>Fusobacteriati</taxon>
        <taxon>Fusobacteriota</taxon>
        <taxon>Fusobacteriia</taxon>
        <taxon>Fusobacteriales</taxon>
        <taxon>Fusobacteriaceae</taxon>
        <taxon>Fusobacterium</taxon>
    </lineage>
</organism>
<dbReference type="EMBL" id="NHRT01000001">
    <property type="protein sequence ID" value="OWP26654.1"/>
    <property type="molecule type" value="Genomic_DNA"/>
</dbReference>
<evidence type="ECO:0000313" key="1">
    <source>
        <dbReference type="EMBL" id="OWP26654.1"/>
    </source>
</evidence>
<accession>A0A246EJ59</accession>
<reference evidence="1 2" key="1">
    <citation type="submission" date="2017-05" db="EMBL/GenBank/DDBJ databases">
        <title>Genome sequencing of Fusobacterium nucleatum subsp. polymorphum KCOM 1001 (=ChDC F119).</title>
        <authorList>
            <person name="Kook J.-K."/>
            <person name="Park S.-N."/>
            <person name="Lim Y.K."/>
            <person name="Roh H."/>
        </authorList>
    </citation>
    <scope>NUCLEOTIDE SEQUENCE [LARGE SCALE GENOMIC DNA]</scope>
    <source>
        <strain evidence="1 2">KCOM 1001</strain>
    </source>
</reference>
<dbReference type="AlphaFoldDB" id="A0A246EJ59"/>
<dbReference type="Proteomes" id="UP000197470">
    <property type="component" value="Unassembled WGS sequence"/>
</dbReference>
<name>A0A246EJ59_FUSNP</name>
<evidence type="ECO:0000313" key="2">
    <source>
        <dbReference type="Proteomes" id="UP000197470"/>
    </source>
</evidence>
<comment type="caution">
    <text evidence="1">The sequence shown here is derived from an EMBL/GenBank/DDBJ whole genome shotgun (WGS) entry which is preliminary data.</text>
</comment>
<sequence>MNGNFDFIELVILKNSISKKEKEILQKYCFIFEEIENTQMKIKTDNFLNCFVEIDGKNKGIYFHKTKYFYTYMKDLSYLREDPSKYENLIISKDGIRVELII</sequence>
<protein>
    <submittedName>
        <fullName evidence="1">Uncharacterized protein</fullName>
    </submittedName>
</protein>